<keyword evidence="1 5" id="KW-0732">Signal</keyword>
<dbReference type="PANTHER" id="PTHR13887">
    <property type="entry name" value="GLUTATHIONE S-TRANSFERASE KAPPA"/>
    <property type="match status" value="1"/>
</dbReference>
<dbReference type="GO" id="GO:0016853">
    <property type="term" value="F:isomerase activity"/>
    <property type="evidence" value="ECO:0007669"/>
    <property type="project" value="UniProtKB-KW"/>
</dbReference>
<evidence type="ECO:0000313" key="8">
    <source>
        <dbReference type="Proteomes" id="UP000199441"/>
    </source>
</evidence>
<name>A0A1H2Y1T4_9RHOB</name>
<sequence length="241" mass="26552">MIRFAMSSALALCLSTTAMSAQEMSKDEMRDFVLETIRDNPEIVMEAIQTLQARQEQSQADQAQAVLSANRTALEQDPNAPVVGNPDGDVTVVEFFDYNCGYCRRTYSDVQNLLGSDSNLRLVLREWPILGEESVYAARAALASRAQGKYEEFHNALMQNNGRANEASVLRIAKELGMDTDQLVRDMDAPEVAAHIQTSMQLTQALNLNGTPAFIFGDQLVPGAIEFEQMQALVAEIRDAG</sequence>
<dbReference type="PANTHER" id="PTHR13887:SF14">
    <property type="entry name" value="DISULFIDE BOND FORMATION PROTEIN D"/>
    <property type="match status" value="1"/>
</dbReference>
<reference evidence="8" key="1">
    <citation type="submission" date="2016-10" db="EMBL/GenBank/DDBJ databases">
        <authorList>
            <person name="Varghese N."/>
            <person name="Submissions S."/>
        </authorList>
    </citation>
    <scope>NUCLEOTIDE SEQUENCE [LARGE SCALE GENOMIC DNA]</scope>
    <source>
        <strain evidence="8">DSM 26922</strain>
    </source>
</reference>
<dbReference type="GO" id="GO:0015036">
    <property type="term" value="F:disulfide oxidoreductase activity"/>
    <property type="evidence" value="ECO:0007669"/>
    <property type="project" value="UniProtKB-ARBA"/>
</dbReference>
<keyword evidence="3" id="KW-1015">Disulfide bond</keyword>
<dbReference type="Pfam" id="PF18312">
    <property type="entry name" value="ScsC_N"/>
    <property type="match status" value="1"/>
</dbReference>
<proteinExistence type="predicted"/>
<dbReference type="PROSITE" id="PS00194">
    <property type="entry name" value="THIOREDOXIN_1"/>
    <property type="match status" value="1"/>
</dbReference>
<dbReference type="STRING" id="670155.SAMN04488001_2174"/>
<feature type="chain" id="PRO_5011518796" evidence="5">
    <location>
        <begin position="21"/>
        <end position="241"/>
    </location>
</feature>
<dbReference type="InterPro" id="IPR001853">
    <property type="entry name" value="DSBA-like_thioredoxin_dom"/>
</dbReference>
<dbReference type="RefSeq" id="WP_089947089.1">
    <property type="nucleotide sequence ID" value="NZ_FNOI01000003.1"/>
</dbReference>
<protein>
    <submittedName>
        <fullName evidence="7">Protein-disulfide isomerase</fullName>
    </submittedName>
</protein>
<feature type="signal peptide" evidence="5">
    <location>
        <begin position="1"/>
        <end position="20"/>
    </location>
</feature>
<dbReference type="OrthoDB" id="9780147at2"/>
<accession>A0A1H2Y1T4</accession>
<organism evidence="7 8">
    <name type="scientific">Litoreibacter albidus</name>
    <dbReference type="NCBI Taxonomy" id="670155"/>
    <lineage>
        <taxon>Bacteria</taxon>
        <taxon>Pseudomonadati</taxon>
        <taxon>Pseudomonadota</taxon>
        <taxon>Alphaproteobacteria</taxon>
        <taxon>Rhodobacterales</taxon>
        <taxon>Roseobacteraceae</taxon>
        <taxon>Litoreibacter</taxon>
    </lineage>
</organism>
<dbReference type="InterPro" id="IPR036249">
    <property type="entry name" value="Thioredoxin-like_sf"/>
</dbReference>
<evidence type="ECO:0000256" key="1">
    <source>
        <dbReference type="ARBA" id="ARBA00022729"/>
    </source>
</evidence>
<feature type="domain" description="Thioredoxin" evidence="6">
    <location>
        <begin position="23"/>
        <end position="239"/>
    </location>
</feature>
<dbReference type="Gene3D" id="3.40.30.10">
    <property type="entry name" value="Glutaredoxin"/>
    <property type="match status" value="1"/>
</dbReference>
<evidence type="ECO:0000259" key="6">
    <source>
        <dbReference type="PROSITE" id="PS51352"/>
    </source>
</evidence>
<dbReference type="CDD" id="cd03023">
    <property type="entry name" value="DsbA_Com1_like"/>
    <property type="match status" value="1"/>
</dbReference>
<keyword evidence="7" id="KW-0413">Isomerase</keyword>
<gene>
    <name evidence="7" type="ORF">SAMN04488001_2174</name>
</gene>
<keyword evidence="2" id="KW-0560">Oxidoreductase</keyword>
<dbReference type="InterPro" id="IPR013766">
    <property type="entry name" value="Thioredoxin_domain"/>
</dbReference>
<dbReference type="InterPro" id="IPR041205">
    <property type="entry name" value="ScsC_N"/>
</dbReference>
<dbReference type="Proteomes" id="UP000199441">
    <property type="component" value="Unassembled WGS sequence"/>
</dbReference>
<evidence type="ECO:0000256" key="3">
    <source>
        <dbReference type="ARBA" id="ARBA00023157"/>
    </source>
</evidence>
<evidence type="ECO:0000256" key="2">
    <source>
        <dbReference type="ARBA" id="ARBA00023002"/>
    </source>
</evidence>
<evidence type="ECO:0000313" key="7">
    <source>
        <dbReference type="EMBL" id="SDW98664.1"/>
    </source>
</evidence>
<evidence type="ECO:0000256" key="5">
    <source>
        <dbReference type="SAM" id="SignalP"/>
    </source>
</evidence>
<evidence type="ECO:0000256" key="4">
    <source>
        <dbReference type="ARBA" id="ARBA00023284"/>
    </source>
</evidence>
<dbReference type="EMBL" id="FNOI01000003">
    <property type="protein sequence ID" value="SDW98664.1"/>
    <property type="molecule type" value="Genomic_DNA"/>
</dbReference>
<dbReference type="Pfam" id="PF01323">
    <property type="entry name" value="DSBA"/>
    <property type="match status" value="1"/>
</dbReference>
<dbReference type="InterPro" id="IPR017937">
    <property type="entry name" value="Thioredoxin_CS"/>
</dbReference>
<dbReference type="AlphaFoldDB" id="A0A1H2Y1T4"/>
<dbReference type="SUPFAM" id="SSF52833">
    <property type="entry name" value="Thioredoxin-like"/>
    <property type="match status" value="1"/>
</dbReference>
<dbReference type="PROSITE" id="PS51352">
    <property type="entry name" value="THIOREDOXIN_2"/>
    <property type="match status" value="1"/>
</dbReference>
<keyword evidence="4" id="KW-0676">Redox-active center</keyword>
<keyword evidence="8" id="KW-1185">Reference proteome</keyword>